<keyword evidence="2" id="KW-0238">DNA-binding</keyword>
<keyword evidence="3" id="KW-0804">Transcription</keyword>
<dbReference type="CDD" id="cd00038">
    <property type="entry name" value="CAP_ED"/>
    <property type="match status" value="1"/>
</dbReference>
<feature type="domain" description="Cyclic nucleotide-binding" evidence="4">
    <location>
        <begin position="58"/>
        <end position="128"/>
    </location>
</feature>
<comment type="caution">
    <text evidence="6">The sequence shown here is derived from an EMBL/GenBank/DDBJ whole genome shotgun (WGS) entry which is preliminary data.</text>
</comment>
<dbReference type="RefSeq" id="WP_089160416.1">
    <property type="nucleotide sequence ID" value="NZ_MTHB01000052.1"/>
</dbReference>
<evidence type="ECO:0000256" key="3">
    <source>
        <dbReference type="ARBA" id="ARBA00023163"/>
    </source>
</evidence>
<evidence type="ECO:0000313" key="7">
    <source>
        <dbReference type="Proteomes" id="UP000214720"/>
    </source>
</evidence>
<dbReference type="InterPro" id="IPR014710">
    <property type="entry name" value="RmlC-like_jellyroll"/>
</dbReference>
<protein>
    <submittedName>
        <fullName evidence="6">Transcriptional regulator, Crp/Fnr family</fullName>
    </submittedName>
</protein>
<dbReference type="InterPro" id="IPR036390">
    <property type="entry name" value="WH_DNA-bd_sf"/>
</dbReference>
<dbReference type="GO" id="GO:0003700">
    <property type="term" value="F:DNA-binding transcription factor activity"/>
    <property type="evidence" value="ECO:0007669"/>
    <property type="project" value="TreeGrafter"/>
</dbReference>
<dbReference type="Gene3D" id="2.60.120.10">
    <property type="entry name" value="Jelly Rolls"/>
    <property type="match status" value="1"/>
</dbReference>
<evidence type="ECO:0000313" key="6">
    <source>
        <dbReference type="EMBL" id="OXC78772.1"/>
    </source>
</evidence>
<dbReference type="NCBIfam" id="NF008365">
    <property type="entry name" value="PRK11161.1"/>
    <property type="match status" value="1"/>
</dbReference>
<evidence type="ECO:0000259" key="5">
    <source>
        <dbReference type="PROSITE" id="PS51063"/>
    </source>
</evidence>
<dbReference type="Pfam" id="PF13545">
    <property type="entry name" value="HTH_Crp_2"/>
    <property type="match status" value="1"/>
</dbReference>
<dbReference type="FunFam" id="1.10.10.10:FF:000028">
    <property type="entry name" value="Fumarate/nitrate reduction transcriptional regulator Fnr"/>
    <property type="match status" value="1"/>
</dbReference>
<accession>A0A226X5N6</accession>
<feature type="domain" description="HTH crp-type" evidence="5">
    <location>
        <begin position="192"/>
        <end position="265"/>
    </location>
</feature>
<dbReference type="InterPro" id="IPR036388">
    <property type="entry name" value="WH-like_DNA-bd_sf"/>
</dbReference>
<dbReference type="GO" id="GO:0005829">
    <property type="term" value="C:cytosol"/>
    <property type="evidence" value="ECO:0007669"/>
    <property type="project" value="TreeGrafter"/>
</dbReference>
<dbReference type="PRINTS" id="PR00034">
    <property type="entry name" value="HTHCRP"/>
</dbReference>
<dbReference type="EMBL" id="MTHB01000052">
    <property type="protein sequence ID" value="OXC78772.1"/>
    <property type="molecule type" value="Genomic_DNA"/>
</dbReference>
<dbReference type="SMART" id="SM00100">
    <property type="entry name" value="cNMP"/>
    <property type="match status" value="1"/>
</dbReference>
<proteinExistence type="predicted"/>
<gene>
    <name evidence="6" type="ORF">BSU04_10235</name>
</gene>
<dbReference type="Pfam" id="PF00027">
    <property type="entry name" value="cNMP_binding"/>
    <property type="match status" value="1"/>
</dbReference>
<reference evidence="7" key="1">
    <citation type="submission" date="2017-01" db="EMBL/GenBank/DDBJ databases">
        <title>Genome Analysis of Deinococcus marmoris KOPRI26562.</title>
        <authorList>
            <person name="Kim J.H."/>
            <person name="Oh H.-M."/>
        </authorList>
    </citation>
    <scope>NUCLEOTIDE SEQUENCE [LARGE SCALE GENOMIC DNA]</scope>
    <source>
        <strain evidence="7">PAMC 26633</strain>
    </source>
</reference>
<dbReference type="Gene3D" id="1.10.10.10">
    <property type="entry name" value="Winged helix-like DNA-binding domain superfamily/Winged helix DNA-binding domain"/>
    <property type="match status" value="1"/>
</dbReference>
<dbReference type="Proteomes" id="UP000214720">
    <property type="component" value="Unassembled WGS sequence"/>
</dbReference>
<name>A0A226X5N6_CABSO</name>
<dbReference type="SMART" id="SM00419">
    <property type="entry name" value="HTH_CRP"/>
    <property type="match status" value="1"/>
</dbReference>
<dbReference type="InterPro" id="IPR050397">
    <property type="entry name" value="Env_Response_Regulators"/>
</dbReference>
<dbReference type="PANTHER" id="PTHR24567">
    <property type="entry name" value="CRP FAMILY TRANSCRIPTIONAL REGULATORY PROTEIN"/>
    <property type="match status" value="1"/>
</dbReference>
<dbReference type="AlphaFoldDB" id="A0A226X5N6"/>
<evidence type="ECO:0000256" key="2">
    <source>
        <dbReference type="ARBA" id="ARBA00023125"/>
    </source>
</evidence>
<evidence type="ECO:0000256" key="1">
    <source>
        <dbReference type="ARBA" id="ARBA00023015"/>
    </source>
</evidence>
<dbReference type="InterPro" id="IPR000595">
    <property type="entry name" value="cNMP-bd_dom"/>
</dbReference>
<dbReference type="PROSITE" id="PS51063">
    <property type="entry name" value="HTH_CRP_2"/>
    <property type="match status" value="1"/>
</dbReference>
<sequence>MTSVLAYESAYKSACAPTVSSKANPLAYLARSATTSPPPSGAVAGTNCSDCSLHSICMPAHLSATELARLDAIVCSTRLVRRGETLYRAGDKFKSIYAVRVGCFKTVITHRDGHEQVTGFHIAGEPLGLDGVCSDEQNCDAIALEDSKVCVIPFDLLEDLCHDVKAMQQHLHRMMSGEIVRESGLMMMLGTMTAQQRVAAFLLNLSSRMKTRGYSSAEFNLRMTREEIGSYLGLKLETVSRMFSKLQQAGVIDTNGKQVHILDSEKLAGV</sequence>
<dbReference type="SUPFAM" id="SSF46785">
    <property type="entry name" value="Winged helix' DNA-binding domain"/>
    <property type="match status" value="1"/>
</dbReference>
<dbReference type="InterPro" id="IPR012318">
    <property type="entry name" value="HTH_CRP"/>
</dbReference>
<dbReference type="PROSITE" id="PS50042">
    <property type="entry name" value="CNMP_BINDING_3"/>
    <property type="match status" value="1"/>
</dbReference>
<dbReference type="SUPFAM" id="SSF51206">
    <property type="entry name" value="cAMP-binding domain-like"/>
    <property type="match status" value="1"/>
</dbReference>
<evidence type="ECO:0000259" key="4">
    <source>
        <dbReference type="PROSITE" id="PS50042"/>
    </source>
</evidence>
<dbReference type="PANTHER" id="PTHR24567:SF75">
    <property type="entry name" value="FUMARATE AND NITRATE REDUCTION REGULATORY PROTEIN"/>
    <property type="match status" value="1"/>
</dbReference>
<keyword evidence="1" id="KW-0805">Transcription regulation</keyword>
<organism evidence="6 7">
    <name type="scientific">Caballeronia sordidicola</name>
    <name type="common">Burkholderia sordidicola</name>
    <dbReference type="NCBI Taxonomy" id="196367"/>
    <lineage>
        <taxon>Bacteria</taxon>
        <taxon>Pseudomonadati</taxon>
        <taxon>Pseudomonadota</taxon>
        <taxon>Betaproteobacteria</taxon>
        <taxon>Burkholderiales</taxon>
        <taxon>Burkholderiaceae</taxon>
        <taxon>Caballeronia</taxon>
    </lineage>
</organism>
<dbReference type="GO" id="GO:0003677">
    <property type="term" value="F:DNA binding"/>
    <property type="evidence" value="ECO:0007669"/>
    <property type="project" value="UniProtKB-KW"/>
</dbReference>
<dbReference type="CDD" id="cd00092">
    <property type="entry name" value="HTH_CRP"/>
    <property type="match status" value="1"/>
</dbReference>
<dbReference type="InterPro" id="IPR018490">
    <property type="entry name" value="cNMP-bd_dom_sf"/>
</dbReference>
<dbReference type="OrthoDB" id="7643467at2"/>
<dbReference type="eggNOG" id="COG0664">
    <property type="taxonomic scope" value="Bacteria"/>
</dbReference>